<dbReference type="InterPro" id="IPR001533">
    <property type="entry name" value="Pterin_deHydtase"/>
</dbReference>
<evidence type="ECO:0000256" key="2">
    <source>
        <dbReference type="ARBA" id="ARBA00006472"/>
    </source>
</evidence>
<keyword evidence="8" id="KW-1185">Reference proteome</keyword>
<dbReference type="InterPro" id="IPR018727">
    <property type="entry name" value="DUF2267"/>
</dbReference>
<dbReference type="Gene3D" id="1.10.490.110">
    <property type="entry name" value="Uncharacterized conserved protein DUF2267"/>
    <property type="match status" value="1"/>
</dbReference>
<name>A0A2T0LR72_9PSEU</name>
<evidence type="ECO:0000256" key="5">
    <source>
        <dbReference type="ARBA" id="ARBA00023239"/>
    </source>
</evidence>
<sequence length="239" mass="26125">MIRHQDLVDSVRRHAGVDTTEQARGATTAVLRTIGHCLRPEDRRRLAEDLPGTVAEAADVPGQLEARDADELLTEVAYRLDTTPERARYLAKAVVAGLRDNDPDLVAFLRARVTSDLLDVLAADGDPPDRAESVRPGEPTELSDEDVQRALRGRTGWTGDHTGISRTVELPDDRVTPLVERVQREARARNDHAHVDRFPGGVTFTLRTGNRGVVTRPDLELAERIDAAVEDVGSGGRPG</sequence>
<dbReference type="InterPro" id="IPR036428">
    <property type="entry name" value="PCD_sf"/>
</dbReference>
<protein>
    <recommendedName>
        <fullName evidence="4">Putative pterin-4-alpha-carbinolamine dehydratase</fullName>
        <ecNumber evidence="3">4.2.1.96</ecNumber>
    </recommendedName>
</protein>
<comment type="similarity">
    <text evidence="2">Belongs to the pterin-4-alpha-carbinolamine dehydratase family.</text>
</comment>
<organism evidence="7 8">
    <name type="scientific">Prauserella shujinwangii</name>
    <dbReference type="NCBI Taxonomy" id="1453103"/>
    <lineage>
        <taxon>Bacteria</taxon>
        <taxon>Bacillati</taxon>
        <taxon>Actinomycetota</taxon>
        <taxon>Actinomycetes</taxon>
        <taxon>Pseudonocardiales</taxon>
        <taxon>Pseudonocardiaceae</taxon>
        <taxon>Prauserella</taxon>
    </lineage>
</organism>
<evidence type="ECO:0000256" key="1">
    <source>
        <dbReference type="ARBA" id="ARBA00001554"/>
    </source>
</evidence>
<evidence type="ECO:0000313" key="7">
    <source>
        <dbReference type="EMBL" id="PRX45953.1"/>
    </source>
</evidence>
<dbReference type="Proteomes" id="UP000238362">
    <property type="component" value="Unassembled WGS sequence"/>
</dbReference>
<evidence type="ECO:0000256" key="6">
    <source>
        <dbReference type="SAM" id="MobiDB-lite"/>
    </source>
</evidence>
<comment type="caution">
    <text evidence="7">The sequence shown here is derived from an EMBL/GenBank/DDBJ whole genome shotgun (WGS) entry which is preliminary data.</text>
</comment>
<dbReference type="GO" id="GO:0006729">
    <property type="term" value="P:tetrahydrobiopterin biosynthetic process"/>
    <property type="evidence" value="ECO:0007669"/>
    <property type="project" value="InterPro"/>
</dbReference>
<dbReference type="EMBL" id="PVNH01000008">
    <property type="protein sequence ID" value="PRX45953.1"/>
    <property type="molecule type" value="Genomic_DNA"/>
</dbReference>
<keyword evidence="5" id="KW-0456">Lyase</keyword>
<evidence type="ECO:0000256" key="3">
    <source>
        <dbReference type="ARBA" id="ARBA00013252"/>
    </source>
</evidence>
<dbReference type="Pfam" id="PF01329">
    <property type="entry name" value="Pterin_4a"/>
    <property type="match status" value="1"/>
</dbReference>
<dbReference type="EC" id="4.2.1.96" evidence="3"/>
<dbReference type="Gene3D" id="3.30.1360.20">
    <property type="entry name" value="Transcriptional coactivator/pterin dehydratase"/>
    <property type="match status" value="1"/>
</dbReference>
<proteinExistence type="inferred from homology"/>
<comment type="catalytic activity">
    <reaction evidence="1">
        <text>(4aS,6R)-4a-hydroxy-L-erythro-5,6,7,8-tetrahydrobiopterin = (6R)-L-erythro-6,7-dihydrobiopterin + H2O</text>
        <dbReference type="Rhea" id="RHEA:11920"/>
        <dbReference type="ChEBI" id="CHEBI:15377"/>
        <dbReference type="ChEBI" id="CHEBI:15642"/>
        <dbReference type="ChEBI" id="CHEBI:43120"/>
        <dbReference type="EC" id="4.2.1.96"/>
    </reaction>
</comment>
<accession>A0A2T0LR72</accession>
<dbReference type="InterPro" id="IPR038282">
    <property type="entry name" value="DUF2267_sf"/>
</dbReference>
<dbReference type="AlphaFoldDB" id="A0A2T0LR72"/>
<gene>
    <name evidence="7" type="ORF">B0I33_108100</name>
</gene>
<dbReference type="SUPFAM" id="SSF55248">
    <property type="entry name" value="PCD-like"/>
    <property type="match status" value="1"/>
</dbReference>
<dbReference type="Pfam" id="PF10025">
    <property type="entry name" value="DUF2267"/>
    <property type="match status" value="1"/>
</dbReference>
<dbReference type="GO" id="GO:0008124">
    <property type="term" value="F:4-alpha-hydroxytetrahydrobiopterin dehydratase activity"/>
    <property type="evidence" value="ECO:0007669"/>
    <property type="project" value="UniProtKB-EC"/>
</dbReference>
<dbReference type="RefSeq" id="WP_342750078.1">
    <property type="nucleotide sequence ID" value="NZ_PVNH01000008.1"/>
</dbReference>
<feature type="region of interest" description="Disordered" evidence="6">
    <location>
        <begin position="122"/>
        <end position="145"/>
    </location>
</feature>
<evidence type="ECO:0000313" key="8">
    <source>
        <dbReference type="Proteomes" id="UP000238362"/>
    </source>
</evidence>
<reference evidence="7 8" key="1">
    <citation type="submission" date="2018-03" db="EMBL/GenBank/DDBJ databases">
        <title>Genomic Encyclopedia of Type Strains, Phase III (KMG-III): the genomes of soil and plant-associated and newly described type strains.</title>
        <authorList>
            <person name="Whitman W."/>
        </authorList>
    </citation>
    <scope>NUCLEOTIDE SEQUENCE [LARGE SCALE GENOMIC DNA]</scope>
    <source>
        <strain evidence="7 8">CGMCC 4.7125</strain>
    </source>
</reference>
<evidence type="ECO:0000256" key="4">
    <source>
        <dbReference type="ARBA" id="ARBA00021735"/>
    </source>
</evidence>